<proteinExistence type="predicted"/>
<keyword evidence="5" id="KW-1185">Reference proteome</keyword>
<feature type="domain" description="Sulfatase N-terminal" evidence="3">
    <location>
        <begin position="26"/>
        <end position="411"/>
    </location>
</feature>
<dbReference type="Gene3D" id="3.30.1120.10">
    <property type="match status" value="1"/>
</dbReference>
<feature type="region of interest" description="Disordered" evidence="1">
    <location>
        <begin position="190"/>
        <end position="213"/>
    </location>
</feature>
<dbReference type="CDD" id="cd16145">
    <property type="entry name" value="ARS_like"/>
    <property type="match status" value="1"/>
</dbReference>
<accession>A0A1G9WFQ0</accession>
<dbReference type="Gene3D" id="3.40.720.10">
    <property type="entry name" value="Alkaline Phosphatase, subunit A"/>
    <property type="match status" value="1"/>
</dbReference>
<sequence>MNALRPILVFPLWVLLSLSSFAQQKPNVIYILADDMGAGMLSHYRQRYLTTPAIDRLAREGVVFENSYSSAYCAPSRATLLTGYNDCRKGKYLLTRGGIYTKTVTAGLSDTEAQAKVNAIVGNEPDVQYLPQVFKAAGYVTAEIGKLDWGFATSNEQLKRHGWDEHYGYYDHIQCHGFYPMFLHENGQRIAIPGNTDPEAGKSGEWGSDSLQEQERWNRNGKQVYSQDLFLQKMLSFIRKNKDRPFFLFHPTQLPHGPVAIPAIHPEVALRTDLTPIEKSYASMVKRLDDDVAVILEELKRLGIAENTMIVFSSDNGHELYYSFKGRVEKPYRDMRTGKLFTDVADKFYSRVGGDVFDGNHGLAGLKRSNWEGGVRVPLFVYWPGKFRKGLVSKRLVTNYDFLATVADLLHVPLKDGKDGVSYLSVLQQKPVKNSPDHSAIAFGSFMGPALVTADGWKLRYYAPKKLFQLYFLPKDPREETDLASTHPEKVKQLQQVLLEKCDGELENGWFSDEKNTVEVR</sequence>
<dbReference type="PANTHER" id="PTHR43751:SF3">
    <property type="entry name" value="SULFATASE N-TERMINAL DOMAIN-CONTAINING PROTEIN"/>
    <property type="match status" value="1"/>
</dbReference>
<dbReference type="InterPro" id="IPR052701">
    <property type="entry name" value="GAG_Ulvan_Degrading_Sulfatases"/>
</dbReference>
<dbReference type="PANTHER" id="PTHR43751">
    <property type="entry name" value="SULFATASE"/>
    <property type="match status" value="1"/>
</dbReference>
<dbReference type="AlphaFoldDB" id="A0A1G9WFQ0"/>
<evidence type="ECO:0000256" key="2">
    <source>
        <dbReference type="SAM" id="SignalP"/>
    </source>
</evidence>
<evidence type="ECO:0000256" key="1">
    <source>
        <dbReference type="SAM" id="MobiDB-lite"/>
    </source>
</evidence>
<dbReference type="STRING" id="563176.SAMN04488090_4371"/>
<keyword evidence="2" id="KW-0732">Signal</keyword>
<dbReference type="EMBL" id="FNGS01000009">
    <property type="protein sequence ID" value="SDM83384.1"/>
    <property type="molecule type" value="Genomic_DNA"/>
</dbReference>
<feature type="chain" id="PRO_5011438593" evidence="2">
    <location>
        <begin position="23"/>
        <end position="521"/>
    </location>
</feature>
<dbReference type="InterPro" id="IPR017850">
    <property type="entry name" value="Alkaline_phosphatase_core_sf"/>
</dbReference>
<evidence type="ECO:0000313" key="5">
    <source>
        <dbReference type="Proteomes" id="UP000198901"/>
    </source>
</evidence>
<dbReference type="Pfam" id="PF00884">
    <property type="entry name" value="Sulfatase"/>
    <property type="match status" value="1"/>
</dbReference>
<dbReference type="InterPro" id="IPR000917">
    <property type="entry name" value="Sulfatase_N"/>
</dbReference>
<evidence type="ECO:0000259" key="3">
    <source>
        <dbReference type="Pfam" id="PF00884"/>
    </source>
</evidence>
<dbReference type="SUPFAM" id="SSF53649">
    <property type="entry name" value="Alkaline phosphatase-like"/>
    <property type="match status" value="1"/>
</dbReference>
<dbReference type="RefSeq" id="WP_093207846.1">
    <property type="nucleotide sequence ID" value="NZ_FNGS01000009.1"/>
</dbReference>
<dbReference type="OrthoDB" id="9764377at2"/>
<evidence type="ECO:0000313" key="4">
    <source>
        <dbReference type="EMBL" id="SDM83384.1"/>
    </source>
</evidence>
<name>A0A1G9WFQ0_9BACT</name>
<dbReference type="Proteomes" id="UP000198901">
    <property type="component" value="Unassembled WGS sequence"/>
</dbReference>
<gene>
    <name evidence="4" type="ORF">SAMN04488090_4371</name>
</gene>
<protein>
    <submittedName>
        <fullName evidence="4">Arylsulfatase A</fullName>
    </submittedName>
</protein>
<reference evidence="4 5" key="1">
    <citation type="submission" date="2016-10" db="EMBL/GenBank/DDBJ databases">
        <authorList>
            <person name="de Groot N.N."/>
        </authorList>
    </citation>
    <scope>NUCLEOTIDE SEQUENCE [LARGE SCALE GENOMIC DNA]</scope>
    <source>
        <strain evidence="4 5">DSM 21668</strain>
    </source>
</reference>
<feature type="signal peptide" evidence="2">
    <location>
        <begin position="1"/>
        <end position="22"/>
    </location>
</feature>
<organism evidence="4 5">
    <name type="scientific">Siphonobacter aquaeclarae</name>
    <dbReference type="NCBI Taxonomy" id="563176"/>
    <lineage>
        <taxon>Bacteria</taxon>
        <taxon>Pseudomonadati</taxon>
        <taxon>Bacteroidota</taxon>
        <taxon>Cytophagia</taxon>
        <taxon>Cytophagales</taxon>
        <taxon>Cytophagaceae</taxon>
        <taxon>Siphonobacter</taxon>
    </lineage>
</organism>